<protein>
    <submittedName>
        <fullName evidence="2">Uncharacterized protein</fullName>
    </submittedName>
</protein>
<sequence length="61" mass="6382">MEVGGGAVPTVPMLIPAPGVKSALLGCLFHYGQCLNLNRPSLPPRVPAAHSLPDPTRTQTH</sequence>
<dbReference type="Proteomes" id="UP000324222">
    <property type="component" value="Unassembled WGS sequence"/>
</dbReference>
<reference evidence="2 3" key="1">
    <citation type="submission" date="2019-05" db="EMBL/GenBank/DDBJ databases">
        <title>Another draft genome of Portunus trituberculatus and its Hox gene families provides insights of decapod evolution.</title>
        <authorList>
            <person name="Jeong J.-H."/>
            <person name="Song I."/>
            <person name="Kim S."/>
            <person name="Choi T."/>
            <person name="Kim D."/>
            <person name="Ryu S."/>
            <person name="Kim W."/>
        </authorList>
    </citation>
    <scope>NUCLEOTIDE SEQUENCE [LARGE SCALE GENOMIC DNA]</scope>
    <source>
        <tissue evidence="2">Muscle</tissue>
    </source>
</reference>
<comment type="caution">
    <text evidence="2">The sequence shown here is derived from an EMBL/GenBank/DDBJ whole genome shotgun (WGS) entry which is preliminary data.</text>
</comment>
<evidence type="ECO:0000313" key="3">
    <source>
        <dbReference type="Proteomes" id="UP000324222"/>
    </source>
</evidence>
<keyword evidence="3" id="KW-1185">Reference proteome</keyword>
<dbReference type="AlphaFoldDB" id="A0A5B7DFU3"/>
<dbReference type="EMBL" id="VSRR010000818">
    <property type="protein sequence ID" value="MPC19935.1"/>
    <property type="molecule type" value="Genomic_DNA"/>
</dbReference>
<proteinExistence type="predicted"/>
<organism evidence="2 3">
    <name type="scientific">Portunus trituberculatus</name>
    <name type="common">Swimming crab</name>
    <name type="synonym">Neptunus trituberculatus</name>
    <dbReference type="NCBI Taxonomy" id="210409"/>
    <lineage>
        <taxon>Eukaryota</taxon>
        <taxon>Metazoa</taxon>
        <taxon>Ecdysozoa</taxon>
        <taxon>Arthropoda</taxon>
        <taxon>Crustacea</taxon>
        <taxon>Multicrustacea</taxon>
        <taxon>Malacostraca</taxon>
        <taxon>Eumalacostraca</taxon>
        <taxon>Eucarida</taxon>
        <taxon>Decapoda</taxon>
        <taxon>Pleocyemata</taxon>
        <taxon>Brachyura</taxon>
        <taxon>Eubrachyura</taxon>
        <taxon>Portunoidea</taxon>
        <taxon>Portunidae</taxon>
        <taxon>Portuninae</taxon>
        <taxon>Portunus</taxon>
    </lineage>
</organism>
<evidence type="ECO:0000313" key="2">
    <source>
        <dbReference type="EMBL" id="MPC19935.1"/>
    </source>
</evidence>
<gene>
    <name evidence="2" type="ORF">E2C01_012864</name>
</gene>
<feature type="region of interest" description="Disordered" evidence="1">
    <location>
        <begin position="41"/>
        <end position="61"/>
    </location>
</feature>
<evidence type="ECO:0000256" key="1">
    <source>
        <dbReference type="SAM" id="MobiDB-lite"/>
    </source>
</evidence>
<name>A0A5B7DFU3_PORTR</name>
<accession>A0A5B7DFU3</accession>